<dbReference type="InterPro" id="IPR001940">
    <property type="entry name" value="Peptidase_S1C"/>
</dbReference>
<organism evidence="5 6">
    <name type="scientific">Candidatus Nealsonbacteria bacterium CG23_combo_of_CG06-09_8_20_14_all_40_13</name>
    <dbReference type="NCBI Taxonomy" id="1974724"/>
    <lineage>
        <taxon>Bacteria</taxon>
        <taxon>Candidatus Nealsoniibacteriota</taxon>
    </lineage>
</organism>
<dbReference type="InterPro" id="IPR036034">
    <property type="entry name" value="PDZ_sf"/>
</dbReference>
<keyword evidence="3" id="KW-0378">Hydrolase</keyword>
<dbReference type="SMART" id="SM00228">
    <property type="entry name" value="PDZ"/>
    <property type="match status" value="1"/>
</dbReference>
<dbReference type="InterPro" id="IPR001478">
    <property type="entry name" value="PDZ"/>
</dbReference>
<dbReference type="GO" id="GO:0006508">
    <property type="term" value="P:proteolysis"/>
    <property type="evidence" value="ECO:0007669"/>
    <property type="project" value="UniProtKB-KW"/>
</dbReference>
<dbReference type="PANTHER" id="PTHR43343:SF3">
    <property type="entry name" value="PROTEASE DO-LIKE 8, CHLOROPLASTIC"/>
    <property type="match status" value="1"/>
</dbReference>
<dbReference type="Gene3D" id="2.40.10.10">
    <property type="entry name" value="Trypsin-like serine proteases"/>
    <property type="match status" value="2"/>
</dbReference>
<dbReference type="AlphaFoldDB" id="A0A2G9YQS3"/>
<comment type="similarity">
    <text evidence="1">Belongs to the peptidase S1C family.</text>
</comment>
<dbReference type="Pfam" id="PF13180">
    <property type="entry name" value="PDZ_2"/>
    <property type="match status" value="1"/>
</dbReference>
<name>A0A2G9YQS3_9BACT</name>
<dbReference type="Gene3D" id="2.30.42.10">
    <property type="match status" value="1"/>
</dbReference>
<dbReference type="EMBL" id="PCRM01000037">
    <property type="protein sequence ID" value="PIP21492.1"/>
    <property type="molecule type" value="Genomic_DNA"/>
</dbReference>
<evidence type="ECO:0000313" key="6">
    <source>
        <dbReference type="Proteomes" id="UP000231567"/>
    </source>
</evidence>
<dbReference type="PRINTS" id="PR00834">
    <property type="entry name" value="PROTEASES2C"/>
</dbReference>
<dbReference type="Pfam" id="PF13365">
    <property type="entry name" value="Trypsin_2"/>
    <property type="match status" value="1"/>
</dbReference>
<evidence type="ECO:0000259" key="4">
    <source>
        <dbReference type="PROSITE" id="PS50106"/>
    </source>
</evidence>
<dbReference type="SUPFAM" id="SSF50494">
    <property type="entry name" value="Trypsin-like serine proteases"/>
    <property type="match status" value="1"/>
</dbReference>
<dbReference type="InterPro" id="IPR043504">
    <property type="entry name" value="Peptidase_S1_PA_chymotrypsin"/>
</dbReference>
<dbReference type="PROSITE" id="PS50106">
    <property type="entry name" value="PDZ"/>
    <property type="match status" value="1"/>
</dbReference>
<protein>
    <recommendedName>
        <fullName evidence="4">PDZ domain-containing protein</fullName>
    </recommendedName>
</protein>
<gene>
    <name evidence="5" type="ORF">COX39_02740</name>
</gene>
<keyword evidence="2" id="KW-0645">Protease</keyword>
<evidence type="ECO:0000313" key="5">
    <source>
        <dbReference type="EMBL" id="PIP21492.1"/>
    </source>
</evidence>
<dbReference type="InterPro" id="IPR009003">
    <property type="entry name" value="Peptidase_S1_PA"/>
</dbReference>
<evidence type="ECO:0000256" key="2">
    <source>
        <dbReference type="ARBA" id="ARBA00022670"/>
    </source>
</evidence>
<evidence type="ECO:0000256" key="3">
    <source>
        <dbReference type="ARBA" id="ARBA00022801"/>
    </source>
</evidence>
<reference evidence="5 6" key="1">
    <citation type="submission" date="2017-09" db="EMBL/GenBank/DDBJ databases">
        <title>Depth-based differentiation of microbial function through sediment-hosted aquifers and enrichment of novel symbionts in the deep terrestrial subsurface.</title>
        <authorList>
            <person name="Probst A.J."/>
            <person name="Ladd B."/>
            <person name="Jarett J.K."/>
            <person name="Geller-Mcgrath D.E."/>
            <person name="Sieber C.M."/>
            <person name="Emerson J.B."/>
            <person name="Anantharaman K."/>
            <person name="Thomas B.C."/>
            <person name="Malmstrom R."/>
            <person name="Stieglmeier M."/>
            <person name="Klingl A."/>
            <person name="Woyke T."/>
            <person name="Ryan C.M."/>
            <person name="Banfield J.F."/>
        </authorList>
    </citation>
    <scope>NUCLEOTIDE SEQUENCE [LARGE SCALE GENOMIC DNA]</scope>
    <source>
        <strain evidence="5">CG23_combo_of_CG06-09_8_20_14_all_40_13</strain>
    </source>
</reference>
<dbReference type="Proteomes" id="UP000231567">
    <property type="component" value="Unassembled WGS sequence"/>
</dbReference>
<sequence length="368" mass="38761">MGLLGGVGGILILSSSPLKDFLGLSNIKEISLPTVKTDKVVLEESSAIIDAAKKVSPSVVNITFKKNMQDFFGRVTTAEGGGTGFIITNDGLILTNKHVISDATVEYMVLTSDGKSFPAQVLSQDPFNDLAVIKIDAKGLSAVELGDSSAEKLQIGQWVVAIGNALGEFQNTVTVGVVSARERTLTASEPTGASVENLEGLIQTDAAINAGNSGGPLLNLKGQVIGINTAVASKQVAEGIGFAIPINTAKPAIESVKKTGRIIRPFLGIRYIPIDKEIAQQANLPVDYGVLVKTGSNRAEAAVVADSPADKAGIKDGDIITYVNGEKIDSNHSLALLIQQYQPGIEIELTILRNAKEQKVKVKLTEYK</sequence>
<dbReference type="InterPro" id="IPR051201">
    <property type="entry name" value="Chloro_Bact_Ser_Proteases"/>
</dbReference>
<evidence type="ECO:0000256" key="1">
    <source>
        <dbReference type="ARBA" id="ARBA00010541"/>
    </source>
</evidence>
<dbReference type="GO" id="GO:0004252">
    <property type="term" value="F:serine-type endopeptidase activity"/>
    <property type="evidence" value="ECO:0007669"/>
    <property type="project" value="InterPro"/>
</dbReference>
<accession>A0A2G9YQS3</accession>
<comment type="caution">
    <text evidence="5">The sequence shown here is derived from an EMBL/GenBank/DDBJ whole genome shotgun (WGS) entry which is preliminary data.</text>
</comment>
<dbReference type="PANTHER" id="PTHR43343">
    <property type="entry name" value="PEPTIDASE S12"/>
    <property type="match status" value="1"/>
</dbReference>
<feature type="domain" description="PDZ" evidence="4">
    <location>
        <begin position="271"/>
        <end position="330"/>
    </location>
</feature>
<proteinExistence type="inferred from homology"/>
<dbReference type="SUPFAM" id="SSF50156">
    <property type="entry name" value="PDZ domain-like"/>
    <property type="match status" value="1"/>
</dbReference>